<keyword evidence="3" id="KW-1185">Reference proteome</keyword>
<dbReference type="AlphaFoldDB" id="A0A6N4V093"/>
<dbReference type="Proteomes" id="UP000466906">
    <property type="component" value="Plasmid pJCM12272"/>
</dbReference>
<accession>A0A6N4V093</accession>
<protein>
    <recommendedName>
        <fullName evidence="1">TniQ domain-containing protein</fullName>
    </recommendedName>
</protein>
<evidence type="ECO:0000259" key="1">
    <source>
        <dbReference type="Pfam" id="PF06527"/>
    </source>
</evidence>
<evidence type="ECO:0000313" key="2">
    <source>
        <dbReference type="EMBL" id="BBX30706.1"/>
    </source>
</evidence>
<geneLocation type="plasmid" evidence="2 3">
    <name>pJCM12272</name>
</geneLocation>
<evidence type="ECO:0000313" key="3">
    <source>
        <dbReference type="Proteomes" id="UP000466906"/>
    </source>
</evidence>
<dbReference type="EMBL" id="AP022566">
    <property type="protein sequence ID" value="BBX30706.1"/>
    <property type="molecule type" value="Genomic_DNA"/>
</dbReference>
<organism evidence="2 3">
    <name type="scientific">Mycolicibacterium alvei</name>
    <dbReference type="NCBI Taxonomy" id="67081"/>
    <lineage>
        <taxon>Bacteria</taxon>
        <taxon>Bacillati</taxon>
        <taxon>Actinomycetota</taxon>
        <taxon>Actinomycetes</taxon>
        <taxon>Mycobacteriales</taxon>
        <taxon>Mycobacteriaceae</taxon>
        <taxon>Mycolicibacterium</taxon>
    </lineage>
</organism>
<proteinExistence type="predicted"/>
<name>A0A6N4V093_9MYCO</name>
<dbReference type="KEGG" id="malv:MALV_58310"/>
<keyword evidence="2" id="KW-0614">Plasmid</keyword>
<feature type="domain" description="TniQ" evidence="1">
    <location>
        <begin position="8"/>
        <end position="144"/>
    </location>
</feature>
<dbReference type="Pfam" id="PF06527">
    <property type="entry name" value="TniQ"/>
    <property type="match status" value="1"/>
</dbReference>
<dbReference type="InterPro" id="IPR009492">
    <property type="entry name" value="TniQ"/>
</dbReference>
<sequence>MNTVRTLPIRVGPIGGEAIDSWLEAVAHRTHTAFGDLLAAVGLSPYNGMGTTAWIVCLHPDEAATISAATGIAVDALETMTLQHYSGSAVRIKFDSRMLSRAFPWGRARGSRFCPTCLAETGGRWRLRWRLGWTFACTLHNCMLADACPHCGAVQRLRTHIGDTIPQPGRCSHPAQDAIGRTPQRCGADLTSATVAAFDTDHPVIHAQWAVNTVLDSETLAFGVYRTLPQPRLKVLSDIRAVAGRVLAYATPQDLEALIPQDLNCIYRDSAEPLGSRPARTATKPGMAAPARAAPAAVGVVAALTALDRPDVASAGDALRWLVASSRERGSAVSATNIGWGKGVSPVLTAVQLAALGPLLNPSDQLRYRIGTPLPARPVPDAERTATLARQLPAMLWPTWSRHWQFRTATKCNYAQRWPTSFRWSTAGSTSTKQQP</sequence>
<gene>
    <name evidence="2" type="ORF">MALV_58310</name>
</gene>
<reference evidence="2 3" key="1">
    <citation type="journal article" date="2019" name="Emerg. Microbes Infect.">
        <title>Comprehensive subspecies identification of 175 nontuberculous mycobacteria species based on 7547 genomic profiles.</title>
        <authorList>
            <person name="Matsumoto Y."/>
            <person name="Kinjo T."/>
            <person name="Motooka D."/>
            <person name="Nabeya D."/>
            <person name="Jung N."/>
            <person name="Uechi K."/>
            <person name="Horii T."/>
            <person name="Iida T."/>
            <person name="Fujita J."/>
            <person name="Nakamura S."/>
        </authorList>
    </citation>
    <scope>NUCLEOTIDE SEQUENCE [LARGE SCALE GENOMIC DNA]</scope>
    <source>
        <strain evidence="2 3">JCM 12272</strain>
        <plasmid evidence="2">pJCM12272</plasmid>
    </source>
</reference>